<dbReference type="Proteomes" id="UP000750711">
    <property type="component" value="Unassembled WGS sequence"/>
</dbReference>
<evidence type="ECO:0000313" key="2">
    <source>
        <dbReference type="EMBL" id="KAH0562808.1"/>
    </source>
</evidence>
<name>A0A9P8LEJ8_9PEZI</name>
<sequence>MRRLGGFYNLEGKTRWERAAESLSNLYPGLRSVAWEVEYTYNNYLAMHKYDYQEDEVKGVEGTVGKDNHPTFEKISLIIAAMFGDEESLRYLLTRESRGWYPAFHQTNKYWEKLSRNTVLQNHPWQSVRGQTICLLSEINKFGGGIPHLNKYKITPLLDFTHEQNMFLIEKALKLETLIPFTQFIPPRDMADMLSESWEPSLSPKQREMLDIVRQLQAMIELDPSKETFWKTLEYVRNILELRKNYDKAMALHRGDEEQASDGEHSDEEYGDKEHGDEEQVGDEERGQKNSMPKQPDSATETKADQLLV</sequence>
<organism evidence="2 3">
    <name type="scientific">Trichoglossum hirsutum</name>
    <dbReference type="NCBI Taxonomy" id="265104"/>
    <lineage>
        <taxon>Eukaryota</taxon>
        <taxon>Fungi</taxon>
        <taxon>Dikarya</taxon>
        <taxon>Ascomycota</taxon>
        <taxon>Pezizomycotina</taxon>
        <taxon>Geoglossomycetes</taxon>
        <taxon>Geoglossales</taxon>
        <taxon>Geoglossaceae</taxon>
        <taxon>Trichoglossum</taxon>
    </lineage>
</organism>
<feature type="compositionally biased region" description="Basic and acidic residues" evidence="1">
    <location>
        <begin position="300"/>
        <end position="309"/>
    </location>
</feature>
<keyword evidence="3" id="KW-1185">Reference proteome</keyword>
<feature type="compositionally biased region" description="Basic and acidic residues" evidence="1">
    <location>
        <begin position="272"/>
        <end position="288"/>
    </location>
</feature>
<protein>
    <submittedName>
        <fullName evidence="2">Uncharacterized protein</fullName>
    </submittedName>
</protein>
<reference evidence="2" key="1">
    <citation type="submission" date="2021-03" db="EMBL/GenBank/DDBJ databases">
        <title>Comparative genomics and phylogenomic investigation of the class Geoglossomycetes provide insights into ecological specialization and systematics.</title>
        <authorList>
            <person name="Melie T."/>
            <person name="Pirro S."/>
            <person name="Miller A.N."/>
            <person name="Quandt A."/>
        </authorList>
    </citation>
    <scope>NUCLEOTIDE SEQUENCE</scope>
    <source>
        <strain evidence="2">CAQ_001_2017</strain>
    </source>
</reference>
<feature type="region of interest" description="Disordered" evidence="1">
    <location>
        <begin position="254"/>
        <end position="309"/>
    </location>
</feature>
<feature type="compositionally biased region" description="Polar residues" evidence="1">
    <location>
        <begin position="289"/>
        <end position="299"/>
    </location>
</feature>
<feature type="non-terminal residue" evidence="2">
    <location>
        <position position="1"/>
    </location>
</feature>
<evidence type="ECO:0000256" key="1">
    <source>
        <dbReference type="SAM" id="MobiDB-lite"/>
    </source>
</evidence>
<feature type="compositionally biased region" description="Acidic residues" evidence="1">
    <location>
        <begin position="258"/>
        <end position="271"/>
    </location>
</feature>
<evidence type="ECO:0000313" key="3">
    <source>
        <dbReference type="Proteomes" id="UP000750711"/>
    </source>
</evidence>
<accession>A0A9P8LEJ8</accession>
<dbReference type="AlphaFoldDB" id="A0A9P8LEJ8"/>
<comment type="caution">
    <text evidence="2">The sequence shown here is derived from an EMBL/GenBank/DDBJ whole genome shotgun (WGS) entry which is preliminary data.</text>
</comment>
<proteinExistence type="predicted"/>
<gene>
    <name evidence="2" type="ORF">GP486_002559</name>
</gene>
<dbReference type="EMBL" id="JAGHQM010000292">
    <property type="protein sequence ID" value="KAH0562808.1"/>
    <property type="molecule type" value="Genomic_DNA"/>
</dbReference>